<dbReference type="Pfam" id="PF00970">
    <property type="entry name" value="FAD_binding_6"/>
    <property type="match status" value="1"/>
</dbReference>
<dbReference type="GeneID" id="35596326"/>
<keyword evidence="6" id="KW-1000">Mitochondrion outer membrane</keyword>
<feature type="binding site" evidence="13">
    <location>
        <position position="66"/>
    </location>
    <ligand>
        <name>FAD</name>
        <dbReference type="ChEBI" id="CHEBI:57692"/>
    </ligand>
</feature>
<evidence type="ECO:0000256" key="8">
    <source>
        <dbReference type="ARBA" id="ARBA00023002"/>
    </source>
</evidence>
<evidence type="ECO:0000256" key="6">
    <source>
        <dbReference type="ARBA" id="ARBA00022787"/>
    </source>
</evidence>
<dbReference type="SUPFAM" id="SSF63380">
    <property type="entry name" value="Riboflavin synthase domain-like"/>
    <property type="match status" value="1"/>
</dbReference>
<evidence type="ECO:0000256" key="4">
    <source>
        <dbReference type="ARBA" id="ARBA00012011"/>
    </source>
</evidence>
<keyword evidence="16" id="KW-1185">Reference proteome</keyword>
<dbReference type="InterPro" id="IPR001834">
    <property type="entry name" value="CBR-like"/>
</dbReference>
<feature type="binding site" evidence="13">
    <location>
        <position position="65"/>
    </location>
    <ligand>
        <name>FAD</name>
        <dbReference type="ChEBI" id="CHEBI:57692"/>
    </ligand>
</feature>
<dbReference type="InterPro" id="IPR017927">
    <property type="entry name" value="FAD-bd_FR_type"/>
</dbReference>
<feature type="binding site" evidence="13">
    <location>
        <position position="91"/>
    </location>
    <ligand>
        <name>FAD</name>
        <dbReference type="ChEBI" id="CHEBI:57692"/>
    </ligand>
</feature>
<evidence type="ECO:0000256" key="10">
    <source>
        <dbReference type="ARBA" id="ARBA00037464"/>
    </source>
</evidence>
<protein>
    <recommendedName>
        <fullName evidence="11">NADH-cytochrome b5 reductase 2</fullName>
        <ecNumber evidence="4">1.6.2.2</ecNumber>
    </recommendedName>
    <alternativeName>
        <fullName evidence="12">Mitochondrial cytochrome b reductase</fullName>
    </alternativeName>
</protein>
<dbReference type="STRING" id="112498.A0A2D3V0T0"/>
<evidence type="ECO:0000256" key="3">
    <source>
        <dbReference type="ARBA" id="ARBA00006105"/>
    </source>
</evidence>
<evidence type="ECO:0000313" key="15">
    <source>
        <dbReference type="EMBL" id="CZT15109.1"/>
    </source>
</evidence>
<comment type="function">
    <text evidence="10">May mediate the reduction of outer membrane cytochrome b5.</text>
</comment>
<dbReference type="RefSeq" id="XP_023622006.1">
    <property type="nucleotide sequence ID" value="XM_023766238.1"/>
</dbReference>
<dbReference type="Proteomes" id="UP000225277">
    <property type="component" value="Unassembled WGS sequence"/>
</dbReference>
<dbReference type="InterPro" id="IPR039261">
    <property type="entry name" value="FNR_nucleotide-bd"/>
</dbReference>
<dbReference type="SUPFAM" id="SSF52343">
    <property type="entry name" value="Ferredoxin reductase-like, C-terminal NADP-linked domain"/>
    <property type="match status" value="1"/>
</dbReference>
<comment type="subcellular location">
    <subcellularLocation>
        <location evidence="2">Mitochondrion outer membrane</location>
        <topology evidence="2">Single-pass membrane protein</topology>
    </subcellularLocation>
</comment>
<evidence type="ECO:0000256" key="5">
    <source>
        <dbReference type="ARBA" id="ARBA00022630"/>
    </source>
</evidence>
<dbReference type="GO" id="GO:0005741">
    <property type="term" value="C:mitochondrial outer membrane"/>
    <property type="evidence" value="ECO:0007669"/>
    <property type="project" value="UniProtKB-SubCell"/>
</dbReference>
<dbReference type="AlphaFoldDB" id="A0A2D3V0T0"/>
<feature type="domain" description="FAD-binding FR-type" evidence="14">
    <location>
        <begin position="9"/>
        <end position="115"/>
    </location>
</feature>
<dbReference type="PROSITE" id="PS51384">
    <property type="entry name" value="FAD_FR"/>
    <property type="match status" value="1"/>
</dbReference>
<dbReference type="Gene3D" id="3.40.50.80">
    <property type="entry name" value="Nucleotide-binding domain of ferredoxin-NADP reductase (FNR) module"/>
    <property type="match status" value="1"/>
</dbReference>
<dbReference type="CDD" id="cd06183">
    <property type="entry name" value="cyt_b5_reduct_like"/>
    <property type="match status" value="1"/>
</dbReference>
<dbReference type="OrthoDB" id="432685at2759"/>
<feature type="binding site" evidence="13">
    <location>
        <position position="89"/>
    </location>
    <ligand>
        <name>FAD</name>
        <dbReference type="ChEBI" id="CHEBI:57692"/>
    </ligand>
</feature>
<feature type="binding site" evidence="13">
    <location>
        <position position="133"/>
    </location>
    <ligand>
        <name>FAD</name>
        <dbReference type="ChEBI" id="CHEBI:57692"/>
    </ligand>
</feature>
<feature type="binding site" evidence="13">
    <location>
        <position position="64"/>
    </location>
    <ligand>
        <name>FAD</name>
        <dbReference type="ChEBI" id="CHEBI:57692"/>
    </ligand>
</feature>
<evidence type="ECO:0000256" key="1">
    <source>
        <dbReference type="ARBA" id="ARBA00001974"/>
    </source>
</evidence>
<dbReference type="PANTHER" id="PTHR19370:SF171">
    <property type="entry name" value="NADH-CYTOCHROME B5 REDUCTASE 2"/>
    <property type="match status" value="1"/>
</dbReference>
<comment type="cofactor">
    <cofactor evidence="1 13">
        <name>FAD</name>
        <dbReference type="ChEBI" id="CHEBI:57692"/>
    </cofactor>
</comment>
<keyword evidence="9" id="KW-0472">Membrane</keyword>
<evidence type="ECO:0000313" key="16">
    <source>
        <dbReference type="Proteomes" id="UP000225277"/>
    </source>
</evidence>
<evidence type="ECO:0000256" key="13">
    <source>
        <dbReference type="PIRSR" id="PIRSR601834-1"/>
    </source>
</evidence>
<keyword evidence="5 13" id="KW-0285">Flavoprotein</keyword>
<dbReference type="InterPro" id="IPR001433">
    <property type="entry name" value="OxRdtase_FAD/NAD-bd"/>
</dbReference>
<organism evidence="15 16">
    <name type="scientific">Ramularia collo-cygni</name>
    <dbReference type="NCBI Taxonomy" id="112498"/>
    <lineage>
        <taxon>Eukaryota</taxon>
        <taxon>Fungi</taxon>
        <taxon>Dikarya</taxon>
        <taxon>Ascomycota</taxon>
        <taxon>Pezizomycotina</taxon>
        <taxon>Dothideomycetes</taxon>
        <taxon>Dothideomycetidae</taxon>
        <taxon>Mycosphaerellales</taxon>
        <taxon>Mycosphaerellaceae</taxon>
        <taxon>Ramularia</taxon>
    </lineage>
</organism>
<dbReference type="EMBL" id="FJUY01000001">
    <property type="protein sequence ID" value="CZT15109.1"/>
    <property type="molecule type" value="Genomic_DNA"/>
</dbReference>
<dbReference type="EC" id="1.6.2.2" evidence="4"/>
<dbReference type="Gene3D" id="2.40.30.10">
    <property type="entry name" value="Translation factors"/>
    <property type="match status" value="1"/>
</dbReference>
<dbReference type="PANTHER" id="PTHR19370">
    <property type="entry name" value="NADH-CYTOCHROME B5 REDUCTASE"/>
    <property type="match status" value="1"/>
</dbReference>
<evidence type="ECO:0000256" key="12">
    <source>
        <dbReference type="ARBA" id="ARBA00041256"/>
    </source>
</evidence>
<dbReference type="InterPro" id="IPR017938">
    <property type="entry name" value="Riboflavin_synthase-like_b-brl"/>
</dbReference>
<comment type="similarity">
    <text evidence="3">Belongs to the flavoprotein pyridine nucleotide cytochrome reductase family.</text>
</comment>
<gene>
    <name evidence="15" type="ORF">RCC_01007</name>
</gene>
<dbReference type="InterPro" id="IPR008333">
    <property type="entry name" value="Cbr1-like_FAD-bd_dom"/>
</dbReference>
<evidence type="ECO:0000256" key="11">
    <source>
        <dbReference type="ARBA" id="ARBA00039435"/>
    </source>
</evidence>
<sequence>MLSMPMGMLFSKELTVKSSEQINHDLKKITFNLPEGDSQISGVPAGSIILTQHTPYNGWFPVFRPYTPISCPSDRGTLQLLVKIYPEGKASTYIHTMQPGDTISARGPFLGYAYTPCKTRRDLLFIAGGAGITPLFSLAQAILDDRKDKTRIQLLWAVNGTRDIVLRKELEEMEGRFPGRLQVTYAVSGEEGKPEAPSMGDESKFKKGYFSRDVLEEVIARCEKGRWGDAKGTKVWICGPPAMETAVVGKSGILMELGINAKEVHRF</sequence>
<evidence type="ECO:0000259" key="14">
    <source>
        <dbReference type="PROSITE" id="PS51384"/>
    </source>
</evidence>
<proteinExistence type="inferred from homology"/>
<dbReference type="GO" id="GO:0090524">
    <property type="term" value="F:cytochrome-b5 reductase activity, acting on NADH"/>
    <property type="evidence" value="ECO:0007669"/>
    <property type="project" value="UniProtKB-EC"/>
</dbReference>
<feature type="binding site" evidence="13">
    <location>
        <position position="81"/>
    </location>
    <ligand>
        <name>FAD</name>
        <dbReference type="ChEBI" id="CHEBI:57692"/>
    </ligand>
</feature>
<keyword evidence="7 13" id="KW-0274">FAD</keyword>
<dbReference type="Pfam" id="PF00175">
    <property type="entry name" value="NAD_binding_1"/>
    <property type="match status" value="1"/>
</dbReference>
<keyword evidence="8" id="KW-0560">Oxidoreductase</keyword>
<accession>A0A2D3V0T0</accession>
<evidence type="ECO:0000256" key="7">
    <source>
        <dbReference type="ARBA" id="ARBA00022827"/>
    </source>
</evidence>
<reference evidence="15 16" key="1">
    <citation type="submission" date="2016-03" db="EMBL/GenBank/DDBJ databases">
        <authorList>
            <person name="Ploux O."/>
        </authorList>
    </citation>
    <scope>NUCLEOTIDE SEQUENCE [LARGE SCALE GENOMIC DNA]</scope>
    <source>
        <strain evidence="15 16">URUG2</strain>
    </source>
</reference>
<feature type="binding site" evidence="13">
    <location>
        <position position="83"/>
    </location>
    <ligand>
        <name>FAD</name>
        <dbReference type="ChEBI" id="CHEBI:57692"/>
    </ligand>
</feature>
<dbReference type="PRINTS" id="PR00406">
    <property type="entry name" value="CYTB5RDTASE"/>
</dbReference>
<name>A0A2D3V0T0_9PEZI</name>
<evidence type="ECO:0000256" key="2">
    <source>
        <dbReference type="ARBA" id="ARBA00004572"/>
    </source>
</evidence>
<keyword evidence="6" id="KW-0496">Mitochondrion</keyword>
<evidence type="ECO:0000256" key="9">
    <source>
        <dbReference type="ARBA" id="ARBA00023136"/>
    </source>
</evidence>